<organism evidence="2 3">
    <name type="scientific">Jeongeupia chitinilytica</name>
    <dbReference type="NCBI Taxonomy" id="1041641"/>
    <lineage>
        <taxon>Bacteria</taxon>
        <taxon>Pseudomonadati</taxon>
        <taxon>Pseudomonadota</taxon>
        <taxon>Betaproteobacteria</taxon>
        <taxon>Neisseriales</taxon>
        <taxon>Chitinibacteraceae</taxon>
        <taxon>Jeongeupia</taxon>
    </lineage>
</organism>
<evidence type="ECO:0000256" key="1">
    <source>
        <dbReference type="SAM" id="MobiDB-lite"/>
    </source>
</evidence>
<name>A0ABQ3H644_9NEIS</name>
<keyword evidence="3" id="KW-1185">Reference proteome</keyword>
<dbReference type="Proteomes" id="UP000604737">
    <property type="component" value="Unassembled WGS sequence"/>
</dbReference>
<reference evidence="3" key="1">
    <citation type="journal article" date="2019" name="Int. J. Syst. Evol. Microbiol.">
        <title>The Global Catalogue of Microorganisms (GCM) 10K type strain sequencing project: providing services to taxonomists for standard genome sequencing and annotation.</title>
        <authorList>
            <consortium name="The Broad Institute Genomics Platform"/>
            <consortium name="The Broad Institute Genome Sequencing Center for Infectious Disease"/>
            <person name="Wu L."/>
            <person name="Ma J."/>
        </authorList>
    </citation>
    <scope>NUCLEOTIDE SEQUENCE [LARGE SCALE GENOMIC DNA]</scope>
    <source>
        <strain evidence="3">KCTC 23701</strain>
    </source>
</reference>
<dbReference type="EMBL" id="BMYO01000011">
    <property type="protein sequence ID" value="GHD69351.1"/>
    <property type="molecule type" value="Genomic_DNA"/>
</dbReference>
<feature type="region of interest" description="Disordered" evidence="1">
    <location>
        <begin position="49"/>
        <end position="73"/>
    </location>
</feature>
<sequence>MADSVFVPGRAFTLPPSAGAITAFPSVTIAYRDKGMRFSVGFLLAPSAAGAGRSRKKARNSGPFAVGASVSVR</sequence>
<evidence type="ECO:0000313" key="3">
    <source>
        <dbReference type="Proteomes" id="UP000604737"/>
    </source>
</evidence>
<gene>
    <name evidence="2" type="ORF">GCM10007350_36030</name>
</gene>
<proteinExistence type="predicted"/>
<protein>
    <submittedName>
        <fullName evidence="2">Uncharacterized protein</fullName>
    </submittedName>
</protein>
<accession>A0ABQ3H644</accession>
<comment type="caution">
    <text evidence="2">The sequence shown here is derived from an EMBL/GenBank/DDBJ whole genome shotgun (WGS) entry which is preliminary data.</text>
</comment>
<evidence type="ECO:0000313" key="2">
    <source>
        <dbReference type="EMBL" id="GHD69351.1"/>
    </source>
</evidence>